<reference evidence="1 2" key="1">
    <citation type="submission" date="2019-08" db="EMBL/GenBank/DDBJ databases">
        <authorList>
            <person name="Hu J."/>
        </authorList>
    </citation>
    <scope>NUCLEOTIDE SEQUENCE [LARGE SCALE GENOMIC DNA]</scope>
    <source>
        <strain evidence="1 2">NEAU-184</strain>
    </source>
</reference>
<evidence type="ECO:0000313" key="2">
    <source>
        <dbReference type="Proteomes" id="UP000325243"/>
    </source>
</evidence>
<dbReference type="EMBL" id="VSSB01000002">
    <property type="protein sequence ID" value="TYL50414.1"/>
    <property type="molecule type" value="Genomic_DNA"/>
</dbReference>
<proteinExistence type="predicted"/>
<organism evidence="1 2">
    <name type="scientific">Agromyces mariniharenae</name>
    <dbReference type="NCBI Taxonomy" id="2604423"/>
    <lineage>
        <taxon>Bacteria</taxon>
        <taxon>Bacillati</taxon>
        <taxon>Actinomycetota</taxon>
        <taxon>Actinomycetes</taxon>
        <taxon>Micrococcales</taxon>
        <taxon>Microbacteriaceae</taxon>
        <taxon>Agromyces</taxon>
    </lineage>
</organism>
<dbReference type="AlphaFoldDB" id="A0A5S4UTW4"/>
<accession>A0A5S4UTW4</accession>
<name>A0A5S4UTW4_9MICO</name>
<keyword evidence="2" id="KW-1185">Reference proteome</keyword>
<comment type="caution">
    <text evidence="1">The sequence shown here is derived from an EMBL/GenBank/DDBJ whole genome shotgun (WGS) entry which is preliminary data.</text>
</comment>
<sequence length="175" mass="20213">MATEWVLLPVPQEDYAELKHMVEYRQRQRGEAVSPSTEELRGDEMAVDTVLRAAFGEHRPWPASALARLAEGSTLTTQRWTKVMNLCAEHPGETFSTEEVSAKTGIPVNEWRDACRKIGPHLKRHYPDVPLWDREPYIGEPMWPLVTIAGRHLKVRDQLYVGITEEQAKRWKEIR</sequence>
<evidence type="ECO:0000313" key="1">
    <source>
        <dbReference type="EMBL" id="TYL50414.1"/>
    </source>
</evidence>
<dbReference type="Proteomes" id="UP000325243">
    <property type="component" value="Unassembled WGS sequence"/>
</dbReference>
<protein>
    <submittedName>
        <fullName evidence="1">Uncharacterized protein</fullName>
    </submittedName>
</protein>
<gene>
    <name evidence="1" type="ORF">FYC51_14500</name>
</gene>
<dbReference type="RefSeq" id="WP_148734515.1">
    <property type="nucleotide sequence ID" value="NZ_VSSB01000002.1"/>
</dbReference>